<dbReference type="EMBL" id="JARKHV010000009">
    <property type="protein sequence ID" value="MDF4186885.1"/>
    <property type="molecule type" value="Genomic_DNA"/>
</dbReference>
<dbReference type="GO" id="GO:0009307">
    <property type="term" value="P:DNA restriction-modification system"/>
    <property type="evidence" value="ECO:0007669"/>
    <property type="project" value="UniProtKB-KW"/>
</dbReference>
<dbReference type="RefSeq" id="WP_276470090.1">
    <property type="nucleotide sequence ID" value="NZ_JARKHV010000009.1"/>
</dbReference>
<accession>A0AAW6Q5W9</accession>
<keyword evidence="2" id="KW-0238">DNA-binding</keyword>
<evidence type="ECO:0008006" key="5">
    <source>
        <dbReference type="Google" id="ProtNLM"/>
    </source>
</evidence>
<sequence>MENWYFFRTESGYDILHNKKNEVSYMRVKPGDFVIYLRSFQDCFAVSELERITFPEYTVIHFVDDNQDFYFWKYIFTSLKFVNSLVKVAYEIRNDRSISYSDFKNLKWCLPNRREQK</sequence>
<organism evidence="3 4">
    <name type="scientific">Ligilactobacillus salivarius</name>
    <dbReference type="NCBI Taxonomy" id="1624"/>
    <lineage>
        <taxon>Bacteria</taxon>
        <taxon>Bacillati</taxon>
        <taxon>Bacillota</taxon>
        <taxon>Bacilli</taxon>
        <taxon>Lactobacillales</taxon>
        <taxon>Lactobacillaceae</taxon>
        <taxon>Ligilactobacillus</taxon>
    </lineage>
</organism>
<comment type="caution">
    <text evidence="3">The sequence shown here is derived from an EMBL/GenBank/DDBJ whole genome shotgun (WGS) entry which is preliminary data.</text>
</comment>
<reference evidence="3" key="1">
    <citation type="submission" date="2023-02" db="EMBL/GenBank/DDBJ databases">
        <title>Draft Whole-Genome Sequences of competitive exclusion Lactobacillus salivarius strains for Poultry.</title>
        <authorList>
            <person name="Ma L.M."/>
            <person name="Lopez-Guerra N."/>
            <person name="Zhang G."/>
        </authorList>
    </citation>
    <scope>NUCLEOTIDE SEQUENCE</scope>
    <source>
        <strain evidence="3">Salm-9</strain>
    </source>
</reference>
<protein>
    <recommendedName>
        <fullName evidence="5">EVE domain-containing protein</fullName>
    </recommendedName>
</protein>
<keyword evidence="1" id="KW-0680">Restriction system</keyword>
<proteinExistence type="predicted"/>
<dbReference type="GO" id="GO:0003677">
    <property type="term" value="F:DNA binding"/>
    <property type="evidence" value="ECO:0007669"/>
    <property type="project" value="UniProtKB-KW"/>
</dbReference>
<evidence type="ECO:0000313" key="3">
    <source>
        <dbReference type="EMBL" id="MDF4186885.1"/>
    </source>
</evidence>
<dbReference type="SUPFAM" id="SSF116734">
    <property type="entry name" value="DNA methylase specificity domain"/>
    <property type="match status" value="1"/>
</dbReference>
<evidence type="ECO:0000313" key="4">
    <source>
        <dbReference type="Proteomes" id="UP001213566"/>
    </source>
</evidence>
<name>A0AAW6Q5W9_9LACO</name>
<dbReference type="Proteomes" id="UP001213566">
    <property type="component" value="Unassembled WGS sequence"/>
</dbReference>
<gene>
    <name evidence="3" type="ORF">PV940_07640</name>
</gene>
<evidence type="ECO:0000256" key="2">
    <source>
        <dbReference type="ARBA" id="ARBA00023125"/>
    </source>
</evidence>
<dbReference type="InterPro" id="IPR044946">
    <property type="entry name" value="Restrct_endonuc_typeI_TRD_sf"/>
</dbReference>
<evidence type="ECO:0000256" key="1">
    <source>
        <dbReference type="ARBA" id="ARBA00022747"/>
    </source>
</evidence>
<dbReference type="Gene3D" id="3.90.220.20">
    <property type="entry name" value="DNA methylase specificity domains"/>
    <property type="match status" value="1"/>
</dbReference>
<dbReference type="AlphaFoldDB" id="A0AAW6Q5W9"/>